<feature type="binding site" evidence="5">
    <location>
        <position position="314"/>
    </location>
    <ligand>
        <name>S-adenosyl-L-methionine</name>
        <dbReference type="ChEBI" id="CHEBI:59789"/>
    </ligand>
</feature>
<feature type="active site" description="Nucleophile" evidence="5">
    <location>
        <position position="418"/>
    </location>
</feature>
<dbReference type="PANTHER" id="PTHR22808">
    <property type="entry name" value="NCL1 YEAST -RELATED NOL1/NOP2/FMU SUN DOMAIN-CONTAINING"/>
    <property type="match status" value="1"/>
</dbReference>
<evidence type="ECO:0000313" key="8">
    <source>
        <dbReference type="EMBL" id="KAG7362704.1"/>
    </source>
</evidence>
<comment type="caution">
    <text evidence="5">Lacks conserved residue(s) required for the propagation of feature annotation.</text>
</comment>
<feature type="compositionally biased region" description="Basic and acidic residues" evidence="6">
    <location>
        <begin position="109"/>
        <end position="118"/>
    </location>
</feature>
<feature type="region of interest" description="Disordered" evidence="6">
    <location>
        <begin position="1"/>
        <end position="42"/>
    </location>
</feature>
<evidence type="ECO:0000256" key="1">
    <source>
        <dbReference type="ARBA" id="ARBA00022603"/>
    </source>
</evidence>
<comment type="similarity">
    <text evidence="5">Belongs to the class I-like SAM-binding methyltransferase superfamily. RsmB/NOP family.</text>
</comment>
<evidence type="ECO:0000256" key="4">
    <source>
        <dbReference type="ARBA" id="ARBA00022884"/>
    </source>
</evidence>
<evidence type="ECO:0000256" key="3">
    <source>
        <dbReference type="ARBA" id="ARBA00022691"/>
    </source>
</evidence>
<keyword evidence="9" id="KW-1185">Reference proteome</keyword>
<evidence type="ECO:0000256" key="5">
    <source>
        <dbReference type="PROSITE-ProRule" id="PRU01023"/>
    </source>
</evidence>
<dbReference type="EMBL" id="JAGRRH010000010">
    <property type="protein sequence ID" value="KAG7362704.1"/>
    <property type="molecule type" value="Genomic_DNA"/>
</dbReference>
<evidence type="ECO:0000259" key="7">
    <source>
        <dbReference type="PROSITE" id="PS51686"/>
    </source>
</evidence>
<comment type="caution">
    <text evidence="8">The sequence shown here is derived from an EMBL/GenBank/DDBJ whole genome shotgun (WGS) entry which is preliminary data.</text>
</comment>
<dbReference type="Proteomes" id="UP000693970">
    <property type="component" value="Unassembled WGS sequence"/>
</dbReference>
<feature type="binding site" evidence="5">
    <location>
        <position position="365"/>
    </location>
    <ligand>
        <name>S-adenosyl-L-methionine</name>
        <dbReference type="ChEBI" id="CHEBI:59789"/>
    </ligand>
</feature>
<feature type="region of interest" description="Disordered" evidence="6">
    <location>
        <begin position="73"/>
        <end position="127"/>
    </location>
</feature>
<feature type="binding site" evidence="5">
    <location>
        <position position="345"/>
    </location>
    <ligand>
        <name>S-adenosyl-L-methionine</name>
        <dbReference type="ChEBI" id="CHEBI:59789"/>
    </ligand>
</feature>
<dbReference type="GO" id="GO:0003723">
    <property type="term" value="F:RNA binding"/>
    <property type="evidence" value="ECO:0007669"/>
    <property type="project" value="UniProtKB-UniRule"/>
</dbReference>
<keyword evidence="3 5" id="KW-0949">S-adenosyl-L-methionine</keyword>
<dbReference type="InterPro" id="IPR049560">
    <property type="entry name" value="MeTrfase_RsmB-F_NOP2_cat"/>
</dbReference>
<evidence type="ECO:0000256" key="2">
    <source>
        <dbReference type="ARBA" id="ARBA00022679"/>
    </source>
</evidence>
<dbReference type="InterPro" id="IPR001678">
    <property type="entry name" value="MeTrfase_RsmB-F_NOP2_dom"/>
</dbReference>
<name>A0A9K3LHV1_9STRA</name>
<sequence length="552" mass="61927">MADKAVRGGHKNPLALARSQTSKRTSSEKKTNNGSSKAEQLWHKRSGGGLNLFVEYYCGQPEGVIVTKDGIKEGNDSLSDEVQSTTITTTSHGMSRAAQRRRRKKRKLNHADPEDDGHFPNSKLMTDSEPVPTIQPITFERFRLYDDQLLPIFKEHLQHNPHLKSKESSYYQAFFEVLSTPLPIAFRLRRNLSKVAELQRQTELQSFAAHVQPALYDATIFHAHQGLDKESLARTCPKLKKFLNEHSLDGSIARQELGSMLPVWLLGRIGVVEAACSKEGSKCRVLDMCASPGSKTLQIAELISPHGGTVRANDVHEARLQTLKDALQRSGVPCLEQVLKFANFDATRYPLPKNEGKKYSIVLCDVPCSGDGTSRKDPHIIPNWMPSIGNRLHTTQLNILLRALQCVQLNGVVSYSTCSLNPVEDEAVVSAALRRIQEVDQAMEFELLQISEIALDGLVLRHGVNNWRVADYLYEGNDNDSIEEEGHRPKLKWYETFEEAKSNEMADAQESLWPSTKNGYENPNHNLSRCCRLLPQDHDAGGFFVALIKRLQ</sequence>
<dbReference type="Pfam" id="PF01189">
    <property type="entry name" value="Methyltr_RsmB-F"/>
    <property type="match status" value="1"/>
</dbReference>
<dbReference type="PROSITE" id="PS51686">
    <property type="entry name" value="SAM_MT_RSMB_NOP"/>
    <property type="match status" value="1"/>
</dbReference>
<keyword evidence="4 5" id="KW-0694">RNA-binding</keyword>
<feature type="compositionally biased region" description="Basic residues" evidence="6">
    <location>
        <begin position="98"/>
        <end position="108"/>
    </location>
</feature>
<dbReference type="AlphaFoldDB" id="A0A9K3LHV1"/>
<reference evidence="8" key="1">
    <citation type="journal article" date="2021" name="Sci. Rep.">
        <title>Diploid genomic architecture of Nitzschia inconspicua, an elite biomass production diatom.</title>
        <authorList>
            <person name="Oliver A."/>
            <person name="Podell S."/>
            <person name="Pinowska A."/>
            <person name="Traller J.C."/>
            <person name="Smith S.R."/>
            <person name="McClure R."/>
            <person name="Beliaev A."/>
            <person name="Bohutskyi P."/>
            <person name="Hill E.A."/>
            <person name="Rabines A."/>
            <person name="Zheng H."/>
            <person name="Allen L.Z."/>
            <person name="Kuo A."/>
            <person name="Grigoriev I.V."/>
            <person name="Allen A.E."/>
            <person name="Hazlebeck D."/>
            <person name="Allen E.E."/>
        </authorList>
    </citation>
    <scope>NUCLEOTIDE SEQUENCE</scope>
    <source>
        <strain evidence="8">Hildebrandi</strain>
    </source>
</reference>
<dbReference type="GO" id="GO:0008173">
    <property type="term" value="F:RNA methyltransferase activity"/>
    <property type="evidence" value="ECO:0007669"/>
    <property type="project" value="InterPro"/>
</dbReference>
<feature type="domain" description="SAM-dependent MTase RsmB/NOP-type" evidence="7">
    <location>
        <begin position="174"/>
        <end position="551"/>
    </location>
</feature>
<keyword evidence="1 5" id="KW-0489">Methyltransferase</keyword>
<organism evidence="8 9">
    <name type="scientific">Nitzschia inconspicua</name>
    <dbReference type="NCBI Taxonomy" id="303405"/>
    <lineage>
        <taxon>Eukaryota</taxon>
        <taxon>Sar</taxon>
        <taxon>Stramenopiles</taxon>
        <taxon>Ochrophyta</taxon>
        <taxon>Bacillariophyta</taxon>
        <taxon>Bacillariophyceae</taxon>
        <taxon>Bacillariophycidae</taxon>
        <taxon>Bacillariales</taxon>
        <taxon>Bacillariaceae</taxon>
        <taxon>Nitzschia</taxon>
    </lineage>
</organism>
<evidence type="ECO:0000313" key="9">
    <source>
        <dbReference type="Proteomes" id="UP000693970"/>
    </source>
</evidence>
<dbReference type="GO" id="GO:0001510">
    <property type="term" value="P:RNA methylation"/>
    <property type="evidence" value="ECO:0007669"/>
    <property type="project" value="InterPro"/>
</dbReference>
<protein>
    <submittedName>
        <fullName evidence="8">Fmu Sun domain containing protein</fullName>
    </submittedName>
</protein>
<evidence type="ECO:0000256" key="6">
    <source>
        <dbReference type="SAM" id="MobiDB-lite"/>
    </source>
</evidence>
<proteinExistence type="inferred from homology"/>
<dbReference type="InterPro" id="IPR023267">
    <property type="entry name" value="RCMT"/>
</dbReference>
<dbReference type="OrthoDB" id="6093671at2759"/>
<dbReference type="PANTHER" id="PTHR22808:SF1">
    <property type="entry name" value="RNA CYTOSINE-C(5)-METHYLTRANSFERASE NSUN2-RELATED"/>
    <property type="match status" value="1"/>
</dbReference>
<keyword evidence="2 5" id="KW-0808">Transferase</keyword>
<gene>
    <name evidence="8" type="ORF">IV203_026064</name>
</gene>
<accession>A0A9K3LHV1</accession>
<reference evidence="8" key="2">
    <citation type="submission" date="2021-04" db="EMBL/GenBank/DDBJ databases">
        <authorList>
            <person name="Podell S."/>
        </authorList>
    </citation>
    <scope>NUCLEOTIDE SEQUENCE</scope>
    <source>
        <strain evidence="8">Hildebrandi</strain>
    </source>
</reference>
<feature type="compositionally biased region" description="Polar residues" evidence="6">
    <location>
        <begin position="76"/>
        <end position="93"/>
    </location>
</feature>